<keyword evidence="1" id="KW-0413">Isomerase</keyword>
<comment type="caution">
    <text evidence="3">The sequence shown here is derived from an EMBL/GenBank/DDBJ whole genome shotgun (WGS) entry which is preliminary data.</text>
</comment>
<dbReference type="EMBL" id="QNBE01000133">
    <property type="protein sequence ID" value="RKX68753.1"/>
    <property type="molecule type" value="Genomic_DNA"/>
</dbReference>
<sequence>MILLLIIGVGLFDRIEAVAGDDILLKSELDELSLFYGGADTTRRIIRDELVNRALVVKLAERETIEVRDEEVEGLLSLRFEQLKDQLGGDEILEEECRKRGITVMELRDRYFREIRSQLLLRKFLEKKSHPYLLVTPTEVREFYDRHKDSIAIRPGTVVLKHILLLIQPSPEAIGAAAKKIAEVYDLLQRGGDFAVLAQEFSDDPYSRRRGGLLGRIRRGDLVEEFEQVVFSLKPGEISQPFQTRFGFHIAEVLSKDGESVLVRQILVAVKTTPEDTIRTKQLAMRL</sequence>
<evidence type="ECO:0000313" key="4">
    <source>
        <dbReference type="Proteomes" id="UP000268469"/>
    </source>
</evidence>
<dbReference type="Gene3D" id="3.10.50.40">
    <property type="match status" value="1"/>
</dbReference>
<evidence type="ECO:0000259" key="2">
    <source>
        <dbReference type="PROSITE" id="PS50198"/>
    </source>
</evidence>
<dbReference type="SUPFAM" id="SSF109998">
    <property type="entry name" value="Triger factor/SurA peptide-binding domain-like"/>
    <property type="match status" value="1"/>
</dbReference>
<protein>
    <recommendedName>
        <fullName evidence="2">PpiC domain-containing protein</fullName>
    </recommendedName>
</protein>
<dbReference type="InterPro" id="IPR000297">
    <property type="entry name" value="PPIase_PpiC"/>
</dbReference>
<name>A0A660SDL6_UNCW3</name>
<dbReference type="SUPFAM" id="SSF54534">
    <property type="entry name" value="FKBP-like"/>
    <property type="match status" value="1"/>
</dbReference>
<feature type="domain" description="PpiC" evidence="2">
    <location>
        <begin position="155"/>
        <end position="255"/>
    </location>
</feature>
<dbReference type="InterPro" id="IPR050245">
    <property type="entry name" value="PrsA_foldase"/>
</dbReference>
<dbReference type="AlphaFoldDB" id="A0A660SDL6"/>
<evidence type="ECO:0000256" key="1">
    <source>
        <dbReference type="PROSITE-ProRule" id="PRU00278"/>
    </source>
</evidence>
<keyword evidence="1" id="KW-0697">Rotamase</keyword>
<dbReference type="PROSITE" id="PS01096">
    <property type="entry name" value="PPIC_PPIASE_1"/>
    <property type="match status" value="1"/>
</dbReference>
<dbReference type="Gene3D" id="1.10.4030.10">
    <property type="entry name" value="Porin chaperone SurA, peptide-binding domain"/>
    <property type="match status" value="1"/>
</dbReference>
<dbReference type="Pfam" id="PF00639">
    <property type="entry name" value="Rotamase"/>
    <property type="match status" value="1"/>
</dbReference>
<gene>
    <name evidence="3" type="ORF">DRP53_10045</name>
</gene>
<proteinExistence type="predicted"/>
<dbReference type="InterPro" id="IPR023058">
    <property type="entry name" value="PPIase_PpiC_CS"/>
</dbReference>
<dbReference type="Proteomes" id="UP000268469">
    <property type="component" value="Unassembled WGS sequence"/>
</dbReference>
<dbReference type="GO" id="GO:0003755">
    <property type="term" value="F:peptidyl-prolyl cis-trans isomerase activity"/>
    <property type="evidence" value="ECO:0007669"/>
    <property type="project" value="UniProtKB-KW"/>
</dbReference>
<evidence type="ECO:0000313" key="3">
    <source>
        <dbReference type="EMBL" id="RKX68753.1"/>
    </source>
</evidence>
<reference evidence="3 4" key="1">
    <citation type="submission" date="2018-06" db="EMBL/GenBank/DDBJ databases">
        <title>Extensive metabolic versatility and redundancy in microbially diverse, dynamic hydrothermal sediments.</title>
        <authorList>
            <person name="Dombrowski N."/>
            <person name="Teske A."/>
            <person name="Baker B.J."/>
        </authorList>
    </citation>
    <scope>NUCLEOTIDE SEQUENCE [LARGE SCALE GENOMIC DNA]</scope>
    <source>
        <strain evidence="3">B36_G15</strain>
    </source>
</reference>
<dbReference type="PANTHER" id="PTHR47245">
    <property type="entry name" value="PEPTIDYLPROLYL ISOMERASE"/>
    <property type="match status" value="1"/>
</dbReference>
<feature type="non-terminal residue" evidence="3">
    <location>
        <position position="287"/>
    </location>
</feature>
<accession>A0A660SDL6</accession>
<organism evidence="3 4">
    <name type="scientific">candidate division WOR-3 bacterium</name>
    <dbReference type="NCBI Taxonomy" id="2052148"/>
    <lineage>
        <taxon>Bacteria</taxon>
        <taxon>Bacteria division WOR-3</taxon>
    </lineage>
</organism>
<dbReference type="InterPro" id="IPR046357">
    <property type="entry name" value="PPIase_dom_sf"/>
</dbReference>
<dbReference type="PANTHER" id="PTHR47245:SF2">
    <property type="entry name" value="PEPTIDYL-PROLYL CIS-TRANS ISOMERASE HP_0175-RELATED"/>
    <property type="match status" value="1"/>
</dbReference>
<dbReference type="PROSITE" id="PS50198">
    <property type="entry name" value="PPIC_PPIASE_2"/>
    <property type="match status" value="1"/>
</dbReference>
<dbReference type="InterPro" id="IPR027304">
    <property type="entry name" value="Trigger_fact/SurA_dom_sf"/>
</dbReference>